<sequence>MLLAATLLVLCFLISFILFFKIKKMSLQLSLQNEKSQLLFEKLTVDSEVSNKYQQQLQQQTSFNHQQLANQQVELKTYFEQQISDFKIKLLYQHAEQGEKQASSLHASSEKLHRALHEHQVVFNQNQLKSVDQLVDHLHRVTQVSREDLTKSLQASSEQMAKRIDGLTVSTDNRLKEISGQVEKRLAEGFEKTTKTFNDILQRLALIDDAQKKITELSSNVVSLQEVLSDKRSRGAFGEVQLNSLIRNVIPEQNFSLQHTLSNGKIADCILFLPEPTGNVVIDSKFPLENYKKMLDNQLGEHDRKSAERQFKLDIKKHINDISAKYLIEKETADGAIMFIPAEAIFAEIHAHHGDLVDYANKKRVWLASPTTLMAILTTSRSVLKDEATRKQIHVIQAHLSHLSQDFSRFKSRFANLAKHIDQAASDVKQIHTSADKISSRFDKIEQVELKNDSDENPSGIDSKIDSEQALPVV</sequence>
<dbReference type="PANTHER" id="PTHR30563:SF0">
    <property type="entry name" value="DNA RECOMBINATION PROTEIN RMUC"/>
    <property type="match status" value="1"/>
</dbReference>
<evidence type="ECO:0000256" key="5">
    <source>
        <dbReference type="SAM" id="MobiDB-lite"/>
    </source>
</evidence>
<comment type="function">
    <text evidence="1">Involved in DNA recombination.</text>
</comment>
<keyword evidence="8" id="KW-1185">Reference proteome</keyword>
<keyword evidence="3" id="KW-0175">Coiled coil</keyword>
<evidence type="ECO:0000313" key="6">
    <source>
        <dbReference type="EMBL" id="TWX62012.1"/>
    </source>
</evidence>
<name>A0A5C6QQG2_9GAMM</name>
<dbReference type="Proteomes" id="UP000321917">
    <property type="component" value="Unassembled WGS sequence"/>
</dbReference>
<evidence type="ECO:0000256" key="2">
    <source>
        <dbReference type="ARBA" id="ARBA00009840"/>
    </source>
</evidence>
<comment type="similarity">
    <text evidence="2">Belongs to the RmuC family.</text>
</comment>
<dbReference type="PANTHER" id="PTHR30563">
    <property type="entry name" value="DNA RECOMBINATION PROTEIN RMUC"/>
    <property type="match status" value="1"/>
</dbReference>
<dbReference type="InterPro" id="IPR003798">
    <property type="entry name" value="DNA_recombination_RmuC"/>
</dbReference>
<dbReference type="EMBL" id="VOLQ01000003">
    <property type="protein sequence ID" value="TWX71345.1"/>
    <property type="molecule type" value="Genomic_DNA"/>
</dbReference>
<evidence type="ECO:0000256" key="3">
    <source>
        <dbReference type="ARBA" id="ARBA00023054"/>
    </source>
</evidence>
<feature type="region of interest" description="Disordered" evidence="5">
    <location>
        <begin position="449"/>
        <end position="474"/>
    </location>
</feature>
<gene>
    <name evidence="6" type="ORF">ESZ26_04790</name>
    <name evidence="7" type="ORF">ESZ27_02370</name>
</gene>
<dbReference type="GO" id="GO:0006310">
    <property type="term" value="P:DNA recombination"/>
    <property type="evidence" value="ECO:0007669"/>
    <property type="project" value="UniProtKB-KW"/>
</dbReference>
<accession>A0A5C6QQG2</accession>
<keyword evidence="4" id="KW-0233">DNA recombination</keyword>
<evidence type="ECO:0000256" key="1">
    <source>
        <dbReference type="ARBA" id="ARBA00003416"/>
    </source>
</evidence>
<evidence type="ECO:0000256" key="4">
    <source>
        <dbReference type="ARBA" id="ARBA00023172"/>
    </source>
</evidence>
<organism evidence="7 9">
    <name type="scientific">Colwellia hornerae</name>
    <dbReference type="NCBI Taxonomy" id="89402"/>
    <lineage>
        <taxon>Bacteria</taxon>
        <taxon>Pseudomonadati</taxon>
        <taxon>Pseudomonadota</taxon>
        <taxon>Gammaproteobacteria</taxon>
        <taxon>Alteromonadales</taxon>
        <taxon>Colwelliaceae</taxon>
        <taxon>Colwellia</taxon>
    </lineage>
</organism>
<evidence type="ECO:0000313" key="9">
    <source>
        <dbReference type="Proteomes" id="UP000321917"/>
    </source>
</evidence>
<reference evidence="7 9" key="1">
    <citation type="submission" date="2019-07" db="EMBL/GenBank/DDBJ databases">
        <title>Genomes of sea-ice associated Colwellia species.</title>
        <authorList>
            <person name="Bowman J.P."/>
        </authorList>
    </citation>
    <scope>NUCLEOTIDE SEQUENCE [LARGE SCALE GENOMIC DNA]</scope>
    <source>
        <strain evidence="6 8">ACAM 607</strain>
        <strain evidence="7 9">IC036</strain>
    </source>
</reference>
<protein>
    <submittedName>
        <fullName evidence="7">DNA recombination protein RmuC</fullName>
    </submittedName>
</protein>
<dbReference type="OrthoDB" id="9765111at2"/>
<evidence type="ECO:0000313" key="8">
    <source>
        <dbReference type="Proteomes" id="UP000321525"/>
    </source>
</evidence>
<dbReference type="AlphaFoldDB" id="A0A5C6QQG2"/>
<evidence type="ECO:0000313" key="7">
    <source>
        <dbReference type="EMBL" id="TWX71345.1"/>
    </source>
</evidence>
<dbReference type="Proteomes" id="UP000321525">
    <property type="component" value="Unassembled WGS sequence"/>
</dbReference>
<proteinExistence type="inferred from homology"/>
<dbReference type="Pfam" id="PF02646">
    <property type="entry name" value="RmuC"/>
    <property type="match status" value="1"/>
</dbReference>
<dbReference type="Gene3D" id="1.20.1260.80">
    <property type="match status" value="1"/>
</dbReference>
<comment type="caution">
    <text evidence="7">The sequence shown here is derived from an EMBL/GenBank/DDBJ whole genome shotgun (WGS) entry which is preliminary data.</text>
</comment>
<dbReference type="EMBL" id="VOLR01000005">
    <property type="protein sequence ID" value="TWX62012.1"/>
    <property type="molecule type" value="Genomic_DNA"/>
</dbReference>